<dbReference type="Proteomes" id="UP001331761">
    <property type="component" value="Unassembled WGS sequence"/>
</dbReference>
<evidence type="ECO:0000313" key="2">
    <source>
        <dbReference type="Proteomes" id="UP001331761"/>
    </source>
</evidence>
<sequence length="64" mass="7564">SFRFFVFLGKYLEIQFGVPQYRIQKYLDSPFPGCHATPYSMPIASSLEDTDIKELRNLEFRRKA</sequence>
<accession>A0AAN8INM2</accession>
<dbReference type="EMBL" id="WIXE01012379">
    <property type="protein sequence ID" value="KAK5975977.1"/>
    <property type="molecule type" value="Genomic_DNA"/>
</dbReference>
<evidence type="ECO:0000313" key="1">
    <source>
        <dbReference type="EMBL" id="KAK5975977.1"/>
    </source>
</evidence>
<comment type="caution">
    <text evidence="1">The sequence shown here is derived from an EMBL/GenBank/DDBJ whole genome shotgun (WGS) entry which is preliminary data.</text>
</comment>
<keyword evidence="2" id="KW-1185">Reference proteome</keyword>
<protein>
    <submittedName>
        <fullName evidence="1">Uncharacterized protein</fullName>
    </submittedName>
</protein>
<dbReference type="AlphaFoldDB" id="A0AAN8INM2"/>
<proteinExistence type="predicted"/>
<gene>
    <name evidence="1" type="ORF">GCK32_021580</name>
</gene>
<name>A0AAN8INM2_TRICO</name>
<reference evidence="1 2" key="1">
    <citation type="submission" date="2019-10" db="EMBL/GenBank/DDBJ databases">
        <title>Assembly and Annotation for the nematode Trichostrongylus colubriformis.</title>
        <authorList>
            <person name="Martin J."/>
        </authorList>
    </citation>
    <scope>NUCLEOTIDE SEQUENCE [LARGE SCALE GENOMIC DNA]</scope>
    <source>
        <strain evidence="1">G859</strain>
        <tissue evidence="1">Whole worm</tissue>
    </source>
</reference>
<organism evidence="1 2">
    <name type="scientific">Trichostrongylus colubriformis</name>
    <name type="common">Black scour worm</name>
    <dbReference type="NCBI Taxonomy" id="6319"/>
    <lineage>
        <taxon>Eukaryota</taxon>
        <taxon>Metazoa</taxon>
        <taxon>Ecdysozoa</taxon>
        <taxon>Nematoda</taxon>
        <taxon>Chromadorea</taxon>
        <taxon>Rhabditida</taxon>
        <taxon>Rhabditina</taxon>
        <taxon>Rhabditomorpha</taxon>
        <taxon>Strongyloidea</taxon>
        <taxon>Trichostrongylidae</taxon>
        <taxon>Trichostrongylus</taxon>
    </lineage>
</organism>
<feature type="non-terminal residue" evidence="1">
    <location>
        <position position="1"/>
    </location>
</feature>